<dbReference type="Proteomes" id="UP000231279">
    <property type="component" value="Unassembled WGS sequence"/>
</dbReference>
<reference evidence="2" key="1">
    <citation type="journal article" date="2018" name="Gigascience">
        <title>Genome assembly of the Pink Ipe (Handroanthus impetiginosus, Bignoniaceae), a highly valued, ecologically keystone Neotropical timber forest tree.</title>
        <authorList>
            <person name="Silva-Junior O.B."/>
            <person name="Grattapaglia D."/>
            <person name="Novaes E."/>
            <person name="Collevatti R.G."/>
        </authorList>
    </citation>
    <scope>NUCLEOTIDE SEQUENCE [LARGE SCALE GENOMIC DNA]</scope>
    <source>
        <strain evidence="2">cv. UFG-1</strain>
    </source>
</reference>
<comment type="caution">
    <text evidence="1">The sequence shown here is derived from an EMBL/GenBank/DDBJ whole genome shotgun (WGS) entry which is preliminary data.</text>
</comment>
<dbReference type="AlphaFoldDB" id="A0A2G9GXP7"/>
<dbReference type="EMBL" id="NKXS01003340">
    <property type="protein sequence ID" value="PIN10051.1"/>
    <property type="molecule type" value="Genomic_DNA"/>
</dbReference>
<keyword evidence="2" id="KW-1185">Reference proteome</keyword>
<evidence type="ECO:0000313" key="1">
    <source>
        <dbReference type="EMBL" id="PIN10051.1"/>
    </source>
</evidence>
<organism evidence="1 2">
    <name type="scientific">Handroanthus impetiginosus</name>
    <dbReference type="NCBI Taxonomy" id="429701"/>
    <lineage>
        <taxon>Eukaryota</taxon>
        <taxon>Viridiplantae</taxon>
        <taxon>Streptophyta</taxon>
        <taxon>Embryophyta</taxon>
        <taxon>Tracheophyta</taxon>
        <taxon>Spermatophyta</taxon>
        <taxon>Magnoliopsida</taxon>
        <taxon>eudicotyledons</taxon>
        <taxon>Gunneridae</taxon>
        <taxon>Pentapetalae</taxon>
        <taxon>asterids</taxon>
        <taxon>lamiids</taxon>
        <taxon>Lamiales</taxon>
        <taxon>Bignoniaceae</taxon>
        <taxon>Crescentiina</taxon>
        <taxon>Tabebuia alliance</taxon>
        <taxon>Handroanthus</taxon>
    </lineage>
</organism>
<gene>
    <name evidence="1" type="ORF">CDL12_17365</name>
</gene>
<name>A0A2G9GXP7_9LAMI</name>
<evidence type="ECO:0000313" key="2">
    <source>
        <dbReference type="Proteomes" id="UP000231279"/>
    </source>
</evidence>
<accession>A0A2G9GXP7</accession>
<protein>
    <submittedName>
        <fullName evidence="1">Uncharacterized protein</fullName>
    </submittedName>
</protein>
<proteinExistence type="predicted"/>
<sequence length="77" mass="8658">MTFMIGGSTLNVNIYYGASNFRSQCFIGLDWGSMKDSHWLGLWKYEGFTFGSASSTHKQKDDVVHFVTFLGCYGVLT</sequence>